<reference evidence="2 3" key="1">
    <citation type="submission" date="2021-06" db="EMBL/GenBank/DDBJ databases">
        <title>Caerostris darwini draft genome.</title>
        <authorList>
            <person name="Kono N."/>
            <person name="Arakawa K."/>
        </authorList>
    </citation>
    <scope>NUCLEOTIDE SEQUENCE [LARGE SCALE GENOMIC DNA]</scope>
</reference>
<feature type="compositionally biased region" description="Basic and acidic residues" evidence="1">
    <location>
        <begin position="90"/>
        <end position="99"/>
    </location>
</feature>
<dbReference type="AlphaFoldDB" id="A0AAV4M700"/>
<dbReference type="EMBL" id="BPLQ01000159">
    <property type="protein sequence ID" value="GIX68158.1"/>
    <property type="molecule type" value="Genomic_DNA"/>
</dbReference>
<evidence type="ECO:0000313" key="3">
    <source>
        <dbReference type="Proteomes" id="UP001054837"/>
    </source>
</evidence>
<comment type="caution">
    <text evidence="2">The sequence shown here is derived from an EMBL/GenBank/DDBJ whole genome shotgun (WGS) entry which is preliminary data.</text>
</comment>
<accession>A0AAV4M700</accession>
<keyword evidence="3" id="KW-1185">Reference proteome</keyword>
<proteinExistence type="predicted"/>
<dbReference type="Proteomes" id="UP001054837">
    <property type="component" value="Unassembled WGS sequence"/>
</dbReference>
<feature type="region of interest" description="Disordered" evidence="1">
    <location>
        <begin position="29"/>
        <end position="99"/>
    </location>
</feature>
<gene>
    <name evidence="2" type="ORF">CDAR_167591</name>
</gene>
<organism evidence="2 3">
    <name type="scientific">Caerostris darwini</name>
    <dbReference type="NCBI Taxonomy" id="1538125"/>
    <lineage>
        <taxon>Eukaryota</taxon>
        <taxon>Metazoa</taxon>
        <taxon>Ecdysozoa</taxon>
        <taxon>Arthropoda</taxon>
        <taxon>Chelicerata</taxon>
        <taxon>Arachnida</taxon>
        <taxon>Araneae</taxon>
        <taxon>Araneomorphae</taxon>
        <taxon>Entelegynae</taxon>
        <taxon>Araneoidea</taxon>
        <taxon>Araneidae</taxon>
        <taxon>Caerostris</taxon>
    </lineage>
</organism>
<evidence type="ECO:0000256" key="1">
    <source>
        <dbReference type="SAM" id="MobiDB-lite"/>
    </source>
</evidence>
<name>A0AAV4M700_9ARAC</name>
<sequence>MKPQKRTGTSIPQIRCAEDIGDRETILFENEGAPNDDETAAAPSNHHHQRPRTATYAVSINGPRGEVAQSFGEPNQPPGGGGGGEGSATELKRGLDNVA</sequence>
<evidence type="ECO:0000313" key="2">
    <source>
        <dbReference type="EMBL" id="GIX68158.1"/>
    </source>
</evidence>
<protein>
    <submittedName>
        <fullName evidence="2">Uncharacterized protein</fullName>
    </submittedName>
</protein>